<dbReference type="InterPro" id="IPR043129">
    <property type="entry name" value="ATPase_NBD"/>
</dbReference>
<dbReference type="InterPro" id="IPR013126">
    <property type="entry name" value="Hsp_70_fam"/>
</dbReference>
<evidence type="ECO:0000256" key="3">
    <source>
        <dbReference type="ARBA" id="ARBA00022840"/>
    </source>
</evidence>
<dbReference type="Proteomes" id="UP000635885">
    <property type="component" value="Unassembled WGS sequence"/>
</dbReference>
<keyword evidence="3 4" id="KW-0067">ATP-binding</keyword>
<dbReference type="PROSITE" id="PS01036">
    <property type="entry name" value="HSP70_3"/>
    <property type="match status" value="1"/>
</dbReference>
<sequence>MLVGIDLGTTYSLISRVGKNGIPVLIPDNHKNSVFTTPSIIHIDGDTAYLGEFLETKLERNPGLDLIKFFKRHFGDKKPLYIDKDDTPWYPESLAALLLKKLKIDAEAYTAEKIEGAVITVPAHFNDVQRKAILNAAALIDLPVLNLLEEPIAAAIHYGLTNKKYNKTIMVYDLGGGTFDVTIMTMDEKGIYVIAKDGHTEIGGKEFDEKIGEIILQQFKEAYGMEPVLDARNSLHLRRFSEMLKVELCMPGTQFVDQVCVIGNQSLEVHVSRNEFEKAIEPYLITCEEILNRCLKSASLDFEDVDTLLLVGGSSMIPYIKKRLKKIFTKESQEILTHEPMRAVAYGAALHAIQLSGQKMDFELPPELKGVTGYNLGVRAINPKTGRIVIDSLVKKNMPLPFNNSKTYYTSNPEQKKMKLEIIQYLDKGEKEVSLGSLVIGPLPSFEANYPIEVKIESRTDGTVWFSAFDPKTGIEIEKLFGDEVEGISKLPRQKAIVQSTYINMIM</sequence>
<dbReference type="InterPro" id="IPR029047">
    <property type="entry name" value="HSP70_peptide-bd_sf"/>
</dbReference>
<dbReference type="SUPFAM" id="SSF100920">
    <property type="entry name" value="Heat shock protein 70kD (HSP70), peptide-binding domain"/>
    <property type="match status" value="1"/>
</dbReference>
<comment type="similarity">
    <text evidence="1 4">Belongs to the heat shock protein 70 family.</text>
</comment>
<proteinExistence type="inferred from homology"/>
<dbReference type="InterPro" id="IPR018181">
    <property type="entry name" value="Heat_shock_70_CS"/>
</dbReference>
<keyword evidence="6" id="KW-1185">Reference proteome</keyword>
<organism evidence="5 6">
    <name type="scientific">Belliella aquatica</name>
    <dbReference type="NCBI Taxonomy" id="1323734"/>
    <lineage>
        <taxon>Bacteria</taxon>
        <taxon>Pseudomonadati</taxon>
        <taxon>Bacteroidota</taxon>
        <taxon>Cytophagia</taxon>
        <taxon>Cytophagales</taxon>
        <taxon>Cyclobacteriaceae</taxon>
        <taxon>Belliella</taxon>
    </lineage>
</organism>
<dbReference type="Gene3D" id="3.90.640.10">
    <property type="entry name" value="Actin, Chain A, domain 4"/>
    <property type="match status" value="1"/>
</dbReference>
<keyword evidence="2 4" id="KW-0547">Nucleotide-binding</keyword>
<dbReference type="SUPFAM" id="SSF53067">
    <property type="entry name" value="Actin-like ATPase domain"/>
    <property type="match status" value="2"/>
</dbReference>
<dbReference type="RefSeq" id="WP_188443776.1">
    <property type="nucleotide sequence ID" value="NZ_BMFD01000012.1"/>
</dbReference>
<dbReference type="EMBL" id="BMFD01000012">
    <property type="protein sequence ID" value="GGC48326.1"/>
    <property type="molecule type" value="Genomic_DNA"/>
</dbReference>
<dbReference type="PROSITE" id="PS00329">
    <property type="entry name" value="HSP70_2"/>
    <property type="match status" value="1"/>
</dbReference>
<dbReference type="Gene3D" id="3.30.420.40">
    <property type="match status" value="2"/>
</dbReference>
<dbReference type="Pfam" id="PF00012">
    <property type="entry name" value="HSP70"/>
    <property type="match status" value="1"/>
</dbReference>
<gene>
    <name evidence="5" type="primary">dnaK</name>
    <name evidence="5" type="ORF">GCM10010993_28530</name>
</gene>
<accession>A0ABQ1MZW7</accession>
<evidence type="ECO:0000256" key="1">
    <source>
        <dbReference type="ARBA" id="ARBA00007381"/>
    </source>
</evidence>
<evidence type="ECO:0000313" key="6">
    <source>
        <dbReference type="Proteomes" id="UP000635885"/>
    </source>
</evidence>
<evidence type="ECO:0000313" key="5">
    <source>
        <dbReference type="EMBL" id="GGC48326.1"/>
    </source>
</evidence>
<evidence type="ECO:0000256" key="4">
    <source>
        <dbReference type="RuleBase" id="RU003322"/>
    </source>
</evidence>
<dbReference type="PROSITE" id="PS00297">
    <property type="entry name" value="HSP70_1"/>
    <property type="match status" value="1"/>
</dbReference>
<protein>
    <submittedName>
        <fullName evidence="5">Chaperone protein DnaK</fullName>
    </submittedName>
</protein>
<dbReference type="PANTHER" id="PTHR19375">
    <property type="entry name" value="HEAT SHOCK PROTEIN 70KDA"/>
    <property type="match status" value="1"/>
</dbReference>
<evidence type="ECO:0000256" key="2">
    <source>
        <dbReference type="ARBA" id="ARBA00022741"/>
    </source>
</evidence>
<dbReference type="Gene3D" id="2.60.34.10">
    <property type="entry name" value="Substrate Binding Domain Of DNAk, Chain A, domain 1"/>
    <property type="match status" value="1"/>
</dbReference>
<reference evidence="6" key="1">
    <citation type="journal article" date="2019" name="Int. J. Syst. Evol. Microbiol.">
        <title>The Global Catalogue of Microorganisms (GCM) 10K type strain sequencing project: providing services to taxonomists for standard genome sequencing and annotation.</title>
        <authorList>
            <consortium name="The Broad Institute Genomics Platform"/>
            <consortium name="The Broad Institute Genome Sequencing Center for Infectious Disease"/>
            <person name="Wu L."/>
            <person name="Ma J."/>
        </authorList>
    </citation>
    <scope>NUCLEOTIDE SEQUENCE [LARGE SCALE GENOMIC DNA]</scope>
    <source>
        <strain evidence="6">CGMCC 1.12479</strain>
    </source>
</reference>
<name>A0ABQ1MZW7_9BACT</name>
<dbReference type="PRINTS" id="PR00301">
    <property type="entry name" value="HEATSHOCK70"/>
</dbReference>
<comment type="caution">
    <text evidence="5">The sequence shown here is derived from an EMBL/GenBank/DDBJ whole genome shotgun (WGS) entry which is preliminary data.</text>
</comment>